<evidence type="ECO:0000313" key="2">
    <source>
        <dbReference type="Proteomes" id="UP001162992"/>
    </source>
</evidence>
<keyword evidence="2" id="KW-1185">Reference proteome</keyword>
<dbReference type="Proteomes" id="UP001162992">
    <property type="component" value="Chromosome 6"/>
</dbReference>
<reference evidence="2" key="1">
    <citation type="journal article" date="2024" name="Proc. Natl. Acad. Sci. U.S.A.">
        <title>Extraordinary preservation of gene collinearity over three hundred million years revealed in homosporous lycophytes.</title>
        <authorList>
            <person name="Li C."/>
            <person name="Wickell D."/>
            <person name="Kuo L.Y."/>
            <person name="Chen X."/>
            <person name="Nie B."/>
            <person name="Liao X."/>
            <person name="Peng D."/>
            <person name="Ji J."/>
            <person name="Jenkins J."/>
            <person name="Williams M."/>
            <person name="Shu S."/>
            <person name="Plott C."/>
            <person name="Barry K."/>
            <person name="Rajasekar S."/>
            <person name="Grimwood J."/>
            <person name="Han X."/>
            <person name="Sun S."/>
            <person name="Hou Z."/>
            <person name="He W."/>
            <person name="Dai G."/>
            <person name="Sun C."/>
            <person name="Schmutz J."/>
            <person name="Leebens-Mack J.H."/>
            <person name="Li F.W."/>
            <person name="Wang L."/>
        </authorList>
    </citation>
    <scope>NUCLEOTIDE SEQUENCE [LARGE SCALE GENOMIC DNA]</scope>
    <source>
        <strain evidence="2">cv. PW_Plant_1</strain>
    </source>
</reference>
<comment type="caution">
    <text evidence="1">The sequence shown here is derived from an EMBL/GenBank/DDBJ whole genome shotgun (WGS) entry which is preliminary data.</text>
</comment>
<name>A0ACC2DB43_DIPCM</name>
<accession>A0ACC2DB43</accession>
<organism evidence="1 2">
    <name type="scientific">Diphasiastrum complanatum</name>
    <name type="common">Issler's clubmoss</name>
    <name type="synonym">Lycopodium complanatum</name>
    <dbReference type="NCBI Taxonomy" id="34168"/>
    <lineage>
        <taxon>Eukaryota</taxon>
        <taxon>Viridiplantae</taxon>
        <taxon>Streptophyta</taxon>
        <taxon>Embryophyta</taxon>
        <taxon>Tracheophyta</taxon>
        <taxon>Lycopodiopsida</taxon>
        <taxon>Lycopodiales</taxon>
        <taxon>Lycopodiaceae</taxon>
        <taxon>Lycopodioideae</taxon>
        <taxon>Diphasiastrum</taxon>
    </lineage>
</organism>
<evidence type="ECO:0000313" key="1">
    <source>
        <dbReference type="EMBL" id="KAJ7551533.1"/>
    </source>
</evidence>
<dbReference type="EMBL" id="CM055097">
    <property type="protein sequence ID" value="KAJ7551533.1"/>
    <property type="molecule type" value="Genomic_DNA"/>
</dbReference>
<proteinExistence type="predicted"/>
<sequence length="264" mass="29277">MIMYAMAPSSTKLVPLPDPVSSSTASNAEEEEVCLDESFFINEDYTLQTYVIGNYVFEMLCLPSSSTDYDLTGQLLWPGTTILNDYLIHNIEHFQGSSVIELGSGIGLTGLLCGHFCDQVVMTDHNDIVLKVMQKNINLQHPRTGGRSANIECEMLDWGNRHQLDVILHKHKRGFDFVLGADICYQQSSLPLLFATVKHLLAYNEAGCKFLLAYVSRTKSVDAAVLVEASKLNLEVCEAPNTRSLVAGGVHEGFMFEISLRITH</sequence>
<protein>
    <submittedName>
        <fullName evidence="1">Uncharacterized protein</fullName>
    </submittedName>
</protein>
<gene>
    <name evidence="1" type="ORF">O6H91_06G018900</name>
</gene>